<dbReference type="GO" id="GO:0004672">
    <property type="term" value="F:protein kinase activity"/>
    <property type="evidence" value="ECO:0007669"/>
    <property type="project" value="InterPro"/>
</dbReference>
<evidence type="ECO:0000313" key="6">
    <source>
        <dbReference type="Proteomes" id="UP001159428"/>
    </source>
</evidence>
<evidence type="ECO:0000259" key="4">
    <source>
        <dbReference type="PROSITE" id="PS50011"/>
    </source>
</evidence>
<dbReference type="InterPro" id="IPR000719">
    <property type="entry name" value="Prot_kinase_dom"/>
</dbReference>
<dbReference type="PANTHER" id="PTHR26392:SF92">
    <property type="entry name" value="PROTEIN KINASE DOMAIN-CONTAINING PROTEIN"/>
    <property type="match status" value="1"/>
</dbReference>
<dbReference type="Gene3D" id="3.40.50.300">
    <property type="entry name" value="P-loop containing nucleotide triphosphate hydrolases"/>
    <property type="match status" value="1"/>
</dbReference>
<dbReference type="SMART" id="SM00220">
    <property type="entry name" value="S_TKc"/>
    <property type="match status" value="1"/>
</dbReference>
<dbReference type="Pfam" id="PF00350">
    <property type="entry name" value="Dynamin_N"/>
    <property type="match status" value="1"/>
</dbReference>
<dbReference type="EMBL" id="CALNXJ010000092">
    <property type="protein sequence ID" value="CAH3163389.1"/>
    <property type="molecule type" value="Genomic_DNA"/>
</dbReference>
<dbReference type="GO" id="GO:0005524">
    <property type="term" value="F:ATP binding"/>
    <property type="evidence" value="ECO:0007669"/>
    <property type="project" value="UniProtKB-UniRule"/>
</dbReference>
<dbReference type="InterPro" id="IPR011009">
    <property type="entry name" value="Kinase-like_dom_sf"/>
</dbReference>
<comment type="caution">
    <text evidence="5">The sequence shown here is derived from an EMBL/GenBank/DDBJ whole genome shotgun (WGS) entry which is preliminary data.</text>
</comment>
<dbReference type="InterPro" id="IPR017441">
    <property type="entry name" value="Protein_kinase_ATP_BS"/>
</dbReference>
<dbReference type="InterPro" id="IPR045063">
    <property type="entry name" value="Dynamin_N"/>
</dbReference>
<organism evidence="5 6">
    <name type="scientific">Pocillopora meandrina</name>
    <dbReference type="NCBI Taxonomy" id="46732"/>
    <lineage>
        <taxon>Eukaryota</taxon>
        <taxon>Metazoa</taxon>
        <taxon>Cnidaria</taxon>
        <taxon>Anthozoa</taxon>
        <taxon>Hexacorallia</taxon>
        <taxon>Scleractinia</taxon>
        <taxon>Astrocoeniina</taxon>
        <taxon>Pocilloporidae</taxon>
        <taxon>Pocillopora</taxon>
    </lineage>
</organism>
<reference evidence="5 6" key="1">
    <citation type="submission" date="2022-05" db="EMBL/GenBank/DDBJ databases">
        <authorList>
            <consortium name="Genoscope - CEA"/>
            <person name="William W."/>
        </authorList>
    </citation>
    <scope>NUCLEOTIDE SEQUENCE [LARGE SCALE GENOMIC DNA]</scope>
</reference>
<accession>A0AAU9Y068</accession>
<keyword evidence="1 3" id="KW-0547">Nucleotide-binding</keyword>
<dbReference type="Pfam" id="PF00069">
    <property type="entry name" value="Pkinase"/>
    <property type="match status" value="1"/>
</dbReference>
<dbReference type="PANTHER" id="PTHR26392">
    <property type="entry name" value="MITOGEN-ACTIVATED PROTEIN KINASE KINASE KINASE 7-RELATED"/>
    <property type="match status" value="1"/>
</dbReference>
<dbReference type="SUPFAM" id="SSF52540">
    <property type="entry name" value="P-loop containing nucleoside triphosphate hydrolases"/>
    <property type="match status" value="1"/>
</dbReference>
<proteinExistence type="predicted"/>
<evidence type="ECO:0000256" key="3">
    <source>
        <dbReference type="PROSITE-ProRule" id="PRU10141"/>
    </source>
</evidence>
<dbReference type="PROSITE" id="PS50011">
    <property type="entry name" value="PROTEIN_KINASE_DOM"/>
    <property type="match status" value="1"/>
</dbReference>
<dbReference type="InterPro" id="IPR008271">
    <property type="entry name" value="Ser/Thr_kinase_AS"/>
</dbReference>
<sequence>MATGKAKTIDEIDNMKEMFDVMEALEISYPDLQKLDEMKSRAKSEFGQLLSISRWTAGEVSIFHFLYIYMRTFCPLAFSVLSKIKDEDAKVKEFLLSFYREVETCYDDLDDNIQTLLKKKMGNVKEKMKSNQIKMKKEDYYLLVAGETGSGKTSLINLILGEELLPFSIVSNTSTICELKYGEERRIVAHFKDKDLATPLPTKTFNLVEPQTSQKSYLEQISPFIQSGREKGSIYKKVELYWPHQLLKAPSNGVVIIDSPGVGDSEIMDEIVTEYLPEAFAFTYVINCTNAGGVQKDRLGKLLEGVKEKRKEEEFTSTCALFVCNKWDQVKETKEEKKVENHVIEKLKKFYPHIVPEKQIVQMSTKNARIAQNYGIITKRFFSLMNCMRSMVLRSVKARLGFYWRWLYELLSQIVYHAKAHVKNATRDQEEILKLITTVRTRLSCIEEKKNEYMQDLRTHLEGRTKDAVKNLSNYLCSKAIKSRFTPWTSDEVPKAESSWEVTESNITKVMENRLQEIIKRWEEDNHAFADTCESLVRHFKEQYNRFEGELRILQGALSSDEIMPQDQREAGFELTITDKIAIFVTSPIWIPISLIILVVGAPKVGVMAIMSKLKDKGRIRDYDENKCAFMRDASTEYLSCVTKEEAALMNFVRDQLRDAALCLKQIETRIPKLIEADKLLCEQLLEEKRSKKDVKDTYVPMLDAASEIRGRLAVFGFEEDLEAGISSEMLDLKGQSDCLGRGAFASVYRGIMKTENGDEQTVALKICTAPLKADNACDIINEIELLKKLKHPNVVTFHGTSLLKEDGETRVILVMEYCTGNVKHRIFSNPERALAKSMNADAKRDAYKWIKQIVAALSFIHDQRVVHRDLKLDNILLSATNTVKITDVGVSKAVNKITGTLAGTPVYMAPEVFHSQPYDTKADIYSLGIILWEMWYGQQAFSEVSNIPSHVALFAMVDEGLRPEHVKGCNEPPRRWKELMESCWNKKPEERPSASHCLKEAIELPGEAEEVL</sequence>
<dbReference type="PROSITE" id="PS00675">
    <property type="entry name" value="SIGMA54_INTERACT_1"/>
    <property type="match status" value="1"/>
</dbReference>
<dbReference type="AlphaFoldDB" id="A0AAU9Y068"/>
<feature type="domain" description="Protein kinase" evidence="4">
    <location>
        <begin position="734"/>
        <end position="1013"/>
    </location>
</feature>
<dbReference type="InterPro" id="IPR025662">
    <property type="entry name" value="Sigma_54_int_dom_ATP-bd_1"/>
</dbReference>
<dbReference type="Proteomes" id="UP001159428">
    <property type="component" value="Unassembled WGS sequence"/>
</dbReference>
<feature type="binding site" evidence="3">
    <location>
        <position position="773"/>
    </location>
    <ligand>
        <name>ATP</name>
        <dbReference type="ChEBI" id="CHEBI:30616"/>
    </ligand>
</feature>
<dbReference type="PROSITE" id="PS00108">
    <property type="entry name" value="PROTEIN_KINASE_ST"/>
    <property type="match status" value="1"/>
</dbReference>
<evidence type="ECO:0000256" key="1">
    <source>
        <dbReference type="ARBA" id="ARBA00022741"/>
    </source>
</evidence>
<dbReference type="SUPFAM" id="SSF56112">
    <property type="entry name" value="Protein kinase-like (PK-like)"/>
    <property type="match status" value="1"/>
</dbReference>
<gene>
    <name evidence="5" type="ORF">PMEA_00035577</name>
</gene>
<protein>
    <recommendedName>
        <fullName evidence="4">Protein kinase domain-containing protein</fullName>
    </recommendedName>
</protein>
<evidence type="ECO:0000256" key="2">
    <source>
        <dbReference type="ARBA" id="ARBA00022840"/>
    </source>
</evidence>
<dbReference type="PROSITE" id="PS00107">
    <property type="entry name" value="PROTEIN_KINASE_ATP"/>
    <property type="match status" value="1"/>
</dbReference>
<dbReference type="InterPro" id="IPR027417">
    <property type="entry name" value="P-loop_NTPase"/>
</dbReference>
<name>A0AAU9Y068_9CNID</name>
<keyword evidence="6" id="KW-1185">Reference proteome</keyword>
<evidence type="ECO:0000313" key="5">
    <source>
        <dbReference type="EMBL" id="CAH3163389.1"/>
    </source>
</evidence>
<dbReference type="Gene3D" id="1.10.510.10">
    <property type="entry name" value="Transferase(Phosphotransferase) domain 1"/>
    <property type="match status" value="1"/>
</dbReference>
<keyword evidence="2 3" id="KW-0067">ATP-binding</keyword>